<dbReference type="SMART" id="SM00965">
    <property type="entry name" value="STN"/>
    <property type="match status" value="1"/>
</dbReference>
<dbReference type="Gene3D" id="3.55.50.30">
    <property type="match status" value="1"/>
</dbReference>
<name>A0ABV4B8J7_9BURK</name>
<dbReference type="CDD" id="cd01347">
    <property type="entry name" value="ligand_gated_channel"/>
    <property type="match status" value="1"/>
</dbReference>
<comment type="caution">
    <text evidence="18">The sequence shown here is derived from an EMBL/GenBank/DDBJ whole genome shotgun (WGS) entry which is preliminary data.</text>
</comment>
<keyword evidence="13 14" id="KW-0998">Cell outer membrane</keyword>
<keyword evidence="19" id="KW-1185">Reference proteome</keyword>
<reference evidence="18 19" key="1">
    <citation type="journal article" date="2016" name="Int. J. Syst. Evol. Microbiol.">
        <title>Description of Comamonas sediminis sp. nov., isolated from lagoon sediments.</title>
        <authorList>
            <person name="Subhash Y."/>
            <person name="Bang J.J."/>
            <person name="You T.H."/>
            <person name="Lee S.S."/>
        </authorList>
    </citation>
    <scope>NUCLEOTIDE SEQUENCE [LARGE SCALE GENOMIC DNA]</scope>
    <source>
        <strain evidence="18 19">JCM 31169</strain>
    </source>
</reference>
<keyword evidence="8" id="KW-0408">Iron</keyword>
<dbReference type="Pfam" id="PF07660">
    <property type="entry name" value="STN"/>
    <property type="match status" value="1"/>
</dbReference>
<keyword evidence="12 18" id="KW-0675">Receptor</keyword>
<accession>A0ABV4B8J7</accession>
<proteinExistence type="inferred from homology"/>
<keyword evidence="9" id="KW-0406">Ion transport</keyword>
<dbReference type="InterPro" id="IPR000531">
    <property type="entry name" value="Beta-barrel_TonB"/>
</dbReference>
<evidence type="ECO:0000256" key="3">
    <source>
        <dbReference type="ARBA" id="ARBA00022448"/>
    </source>
</evidence>
<dbReference type="Gene3D" id="2.40.170.20">
    <property type="entry name" value="TonB-dependent receptor, beta-barrel domain"/>
    <property type="match status" value="1"/>
</dbReference>
<evidence type="ECO:0000256" key="1">
    <source>
        <dbReference type="ARBA" id="ARBA00004571"/>
    </source>
</evidence>
<keyword evidence="7" id="KW-0732">Signal</keyword>
<evidence type="ECO:0000259" key="17">
    <source>
        <dbReference type="SMART" id="SM00965"/>
    </source>
</evidence>
<evidence type="ECO:0000256" key="9">
    <source>
        <dbReference type="ARBA" id="ARBA00023065"/>
    </source>
</evidence>
<protein>
    <submittedName>
        <fullName evidence="18">TonB-dependent siderophore receptor</fullName>
    </submittedName>
</protein>
<evidence type="ECO:0000256" key="7">
    <source>
        <dbReference type="ARBA" id="ARBA00022729"/>
    </source>
</evidence>
<dbReference type="PROSITE" id="PS01156">
    <property type="entry name" value="TONB_DEPENDENT_REC_2"/>
    <property type="match status" value="1"/>
</dbReference>
<evidence type="ECO:0000256" key="14">
    <source>
        <dbReference type="PROSITE-ProRule" id="PRU01360"/>
    </source>
</evidence>
<organism evidence="18 19">
    <name type="scientific">Comamonas sediminis</name>
    <dbReference type="NCBI Taxonomy" id="1783360"/>
    <lineage>
        <taxon>Bacteria</taxon>
        <taxon>Pseudomonadati</taxon>
        <taxon>Pseudomonadota</taxon>
        <taxon>Betaproteobacteria</taxon>
        <taxon>Burkholderiales</taxon>
        <taxon>Comamonadaceae</taxon>
        <taxon>Comamonas</taxon>
    </lineage>
</organism>
<dbReference type="NCBIfam" id="TIGR01783">
    <property type="entry name" value="TonB-siderophor"/>
    <property type="match status" value="1"/>
</dbReference>
<dbReference type="Pfam" id="PF07715">
    <property type="entry name" value="Plug"/>
    <property type="match status" value="1"/>
</dbReference>
<keyword evidence="10 16" id="KW-0798">TonB box</keyword>
<evidence type="ECO:0000256" key="2">
    <source>
        <dbReference type="ARBA" id="ARBA00009810"/>
    </source>
</evidence>
<evidence type="ECO:0000256" key="15">
    <source>
        <dbReference type="PROSITE-ProRule" id="PRU10144"/>
    </source>
</evidence>
<sequence>MLTGEEGGCPLKKAVRGKAQAPVLRPRWLAVLVAAAMAGVSVLPAAAQAQAAAQAARQSFNLPAQPLIEGLKAFGRQTQQQVLFDDALVQSLRAAAVSGNLTAQEALARMLTGTGLTAVSTQPGSFTLQRMPTTPQSMTLETVTVTADALQDGRTEDTGSYTQRGPSATATGLALTLRQTPQSVSVMTRQRMDDFKLQTLTDVMEQTPGVTVDRQGDGNNIMVRGDNVNLQIDGLRQMASGWYANTQMLYTMDDMAEIDRIEVLKGSSGLTNGDGKYGATVNMIRKRPTQEFRASVGAGVGSWDNYRADVDVGGPLNDRGSLRGRLVAAASDGHDFRDNVKRSNQTLYGTLDLDLSRDTLLNIGFVHRHREYYGAGSTSMIQAYAANGDFLGLQPRSFNIGAPWSGYEQDTDTLFASLEHRFDNGWTAKLRASTEKTKMPYGETGSWFTASPQVVDLSRAEDHANRNRSMAADLRGPFELLGRSHELMLGADTARTSSDTYSANKRFTNLGLDYSDGGSAIVRPDDIVNYPVDNHSYFSSKRSSVYGAVRLNVADPVKVIGGARITNYEQYDLTPYAYSNYDFKKNNVVTPYLGLVVDVHEQVSLYGSYASIFKPQSALDASGKTLDPEEGQTYEIGAKGEFLDKRLNASLAYFWMKTDNVADATGETMPDGTAIYRSVSGVSKRGYELELSGELAPGWQAQGSYVLNSTSLSNSNYLPRNQLKLGSTYRMGGALGGLTIGAATRWQSKTSAGPLLQPAFWVLDLMARYQVNQKLSVNLNVRNALDKSYFAGMRDFGRVQYTWGAPRSVTASMRYDF</sequence>
<keyword evidence="6 14" id="KW-0812">Transmembrane</keyword>
<keyword evidence="3 14" id="KW-0813">Transport</keyword>
<dbReference type="InterPro" id="IPR010105">
    <property type="entry name" value="TonB_sidphr_rcpt"/>
</dbReference>
<keyword evidence="5" id="KW-0410">Iron transport</keyword>
<dbReference type="InterPro" id="IPR010917">
    <property type="entry name" value="TonB_rcpt_CS"/>
</dbReference>
<dbReference type="InterPro" id="IPR036942">
    <property type="entry name" value="Beta-barrel_TonB_sf"/>
</dbReference>
<evidence type="ECO:0000256" key="6">
    <source>
        <dbReference type="ARBA" id="ARBA00022692"/>
    </source>
</evidence>
<evidence type="ECO:0000256" key="13">
    <source>
        <dbReference type="ARBA" id="ARBA00023237"/>
    </source>
</evidence>
<evidence type="ECO:0000313" key="19">
    <source>
        <dbReference type="Proteomes" id="UP001562178"/>
    </source>
</evidence>
<evidence type="ECO:0000256" key="4">
    <source>
        <dbReference type="ARBA" id="ARBA00022452"/>
    </source>
</evidence>
<evidence type="ECO:0000256" key="11">
    <source>
        <dbReference type="ARBA" id="ARBA00023136"/>
    </source>
</evidence>
<dbReference type="Proteomes" id="UP001562178">
    <property type="component" value="Unassembled WGS sequence"/>
</dbReference>
<evidence type="ECO:0000256" key="8">
    <source>
        <dbReference type="ARBA" id="ARBA00023004"/>
    </source>
</evidence>
<dbReference type="InterPro" id="IPR011662">
    <property type="entry name" value="Secretin/TonB_short_N"/>
</dbReference>
<dbReference type="Gene3D" id="2.170.130.10">
    <property type="entry name" value="TonB-dependent receptor, plug domain"/>
    <property type="match status" value="1"/>
</dbReference>
<feature type="domain" description="Secretin/TonB short N-terminal" evidence="17">
    <location>
        <begin position="80"/>
        <end position="131"/>
    </location>
</feature>
<dbReference type="PROSITE" id="PS52016">
    <property type="entry name" value="TONB_DEPENDENT_REC_3"/>
    <property type="match status" value="1"/>
</dbReference>
<dbReference type="Pfam" id="PF00593">
    <property type="entry name" value="TonB_dep_Rec_b-barrel"/>
    <property type="match status" value="1"/>
</dbReference>
<keyword evidence="11 14" id="KW-0472">Membrane</keyword>
<evidence type="ECO:0000256" key="10">
    <source>
        <dbReference type="ARBA" id="ARBA00023077"/>
    </source>
</evidence>
<gene>
    <name evidence="18" type="ORF">AB7A72_22220</name>
</gene>
<dbReference type="InterPro" id="IPR012910">
    <property type="entry name" value="Plug_dom"/>
</dbReference>
<dbReference type="InterPro" id="IPR039426">
    <property type="entry name" value="TonB-dep_rcpt-like"/>
</dbReference>
<dbReference type="EMBL" id="JBGBDC010000011">
    <property type="protein sequence ID" value="MEY2253750.1"/>
    <property type="molecule type" value="Genomic_DNA"/>
</dbReference>
<feature type="short sequence motif" description="TonB C-terminal box" evidence="15">
    <location>
        <begin position="800"/>
        <end position="817"/>
    </location>
</feature>
<evidence type="ECO:0000256" key="12">
    <source>
        <dbReference type="ARBA" id="ARBA00023170"/>
    </source>
</evidence>
<keyword evidence="4 14" id="KW-1134">Transmembrane beta strand</keyword>
<evidence type="ECO:0000313" key="18">
    <source>
        <dbReference type="EMBL" id="MEY2253750.1"/>
    </source>
</evidence>
<dbReference type="PANTHER" id="PTHR32552">
    <property type="entry name" value="FERRICHROME IRON RECEPTOR-RELATED"/>
    <property type="match status" value="1"/>
</dbReference>
<comment type="similarity">
    <text evidence="2 14 16">Belongs to the TonB-dependent receptor family.</text>
</comment>
<evidence type="ECO:0000256" key="16">
    <source>
        <dbReference type="RuleBase" id="RU003357"/>
    </source>
</evidence>
<comment type="subcellular location">
    <subcellularLocation>
        <location evidence="1 14">Cell outer membrane</location>
        <topology evidence="1 14">Multi-pass membrane protein</topology>
    </subcellularLocation>
</comment>
<dbReference type="PANTHER" id="PTHR32552:SF74">
    <property type="entry name" value="HYDROXAMATE SIDEROPHORE RECEPTOR FHUE"/>
    <property type="match status" value="1"/>
</dbReference>
<dbReference type="InterPro" id="IPR037066">
    <property type="entry name" value="Plug_dom_sf"/>
</dbReference>
<evidence type="ECO:0000256" key="5">
    <source>
        <dbReference type="ARBA" id="ARBA00022496"/>
    </source>
</evidence>
<dbReference type="SUPFAM" id="SSF56935">
    <property type="entry name" value="Porins"/>
    <property type="match status" value="1"/>
</dbReference>